<name>A0ABT5L0N6_9ALTE</name>
<dbReference type="Proteomes" id="UP001218788">
    <property type="component" value="Unassembled WGS sequence"/>
</dbReference>
<dbReference type="EMBL" id="JAQQXP010000001">
    <property type="protein sequence ID" value="MDC8829373.1"/>
    <property type="molecule type" value="Genomic_DNA"/>
</dbReference>
<accession>A0ABT5L0N6</accession>
<evidence type="ECO:0000313" key="1">
    <source>
        <dbReference type="EMBL" id="MDC8829373.1"/>
    </source>
</evidence>
<comment type="caution">
    <text evidence="1">The sequence shown here is derived from an EMBL/GenBank/DDBJ whole genome shotgun (WGS) entry which is preliminary data.</text>
</comment>
<organism evidence="1 2">
    <name type="scientific">Alteromonas gilva</name>
    <dbReference type="NCBI Taxonomy" id="2987522"/>
    <lineage>
        <taxon>Bacteria</taxon>
        <taxon>Pseudomonadati</taxon>
        <taxon>Pseudomonadota</taxon>
        <taxon>Gammaproteobacteria</taxon>
        <taxon>Alteromonadales</taxon>
        <taxon>Alteromonadaceae</taxon>
        <taxon>Alteromonas/Salinimonas group</taxon>
        <taxon>Alteromonas</taxon>
    </lineage>
</organism>
<reference evidence="1 2" key="1">
    <citation type="submission" date="2022-10" db="EMBL/GenBank/DDBJ databases">
        <title>Alteromonas sp. chi3 Genome sequencing.</title>
        <authorList>
            <person name="Park S."/>
        </authorList>
    </citation>
    <scope>NUCLEOTIDE SEQUENCE [LARGE SCALE GENOMIC DNA]</scope>
    <source>
        <strain evidence="2">chi3</strain>
    </source>
</reference>
<dbReference type="RefSeq" id="WP_273637737.1">
    <property type="nucleotide sequence ID" value="NZ_JAQQXP010000001.1"/>
</dbReference>
<protein>
    <submittedName>
        <fullName evidence="1">Uncharacterized protein</fullName>
    </submittedName>
</protein>
<evidence type="ECO:0000313" key="2">
    <source>
        <dbReference type="Proteomes" id="UP001218788"/>
    </source>
</evidence>
<gene>
    <name evidence="1" type="ORF">OIK42_01235</name>
</gene>
<proteinExistence type="predicted"/>
<sequence length="241" mass="27614">MRFLIVLLFLPLAVLADESRLVKQFFGQDGIKNKREVYAGEMLEHYLDRPTLGETLPKGIEVSLRALEKNPQREIYAVLLSKDGRSQDWYIYLVNDQNKWKISAVRNLALPGLFFMALQEAQSKANRTKEEEHQYQNMLLTLQLDSELKEFLHKNIDSLNTLALEAKTSQEKATESAKHLNFNFVGYESISGIVDVNIGGILDNSVGYLFVPTGTEVPKMSDDNYIYIEHIVGNWYVYKTT</sequence>
<keyword evidence="2" id="KW-1185">Reference proteome</keyword>